<keyword evidence="3" id="KW-1185">Reference proteome</keyword>
<sequence>MEPLTEPEIRAAFVNCSKGEAKRLSVPRDLATRPWADLDYLGWRDPQTPDRAYLVTVPADRPVALVLRRPSAGPGPARRNLCSICLTSPEVGVSLLVAPRAGRAGRDGSSVGTYLCSDLSCSLYLRGKKDAGAGARLHETISLDEKIARTVTNLAGFLARVTA</sequence>
<accession>A0A418N1D3</accession>
<feature type="domain" description="Elongation factor G-binding protein C-terminal treble-clef zinc-finger" evidence="1">
    <location>
        <begin position="8"/>
        <end position="161"/>
    </location>
</feature>
<dbReference type="Pfam" id="PF16571">
    <property type="entry name" value="FBP_C"/>
    <property type="match status" value="1"/>
</dbReference>
<dbReference type="AlphaFoldDB" id="A0A418N1D3"/>
<dbReference type="RefSeq" id="WP_119572561.1">
    <property type="nucleotide sequence ID" value="NZ_QXEC01000001.1"/>
</dbReference>
<dbReference type="Proteomes" id="UP000283832">
    <property type="component" value="Unassembled WGS sequence"/>
</dbReference>
<proteinExistence type="predicted"/>
<evidence type="ECO:0000313" key="2">
    <source>
        <dbReference type="EMBL" id="RIV41358.1"/>
    </source>
</evidence>
<dbReference type="InterPro" id="IPR032330">
    <property type="entry name" value="EF-G-binding_C"/>
</dbReference>
<name>A0A418N1D3_9ACTN</name>
<evidence type="ECO:0000259" key="1">
    <source>
        <dbReference type="Pfam" id="PF16571"/>
    </source>
</evidence>
<dbReference type="OrthoDB" id="4171838at2"/>
<reference evidence="2 3" key="1">
    <citation type="submission" date="2018-08" db="EMBL/GenBank/DDBJ databases">
        <title>Jishengella sp. nov., isolated from a root of Azadirachta indica A. Juss. var. siamensis Valenton.</title>
        <authorList>
            <person name="Kuncharoen N."/>
            <person name="Tanasupawat S."/>
            <person name="Kudo T."/>
            <person name="Ohkuma M."/>
        </authorList>
    </citation>
    <scope>NUCLEOTIDE SEQUENCE [LARGE SCALE GENOMIC DNA]</scope>
    <source>
        <strain evidence="2 3">AZ1-13</strain>
    </source>
</reference>
<gene>
    <name evidence="2" type="ORF">D2L64_01240</name>
</gene>
<evidence type="ECO:0000313" key="3">
    <source>
        <dbReference type="Proteomes" id="UP000283832"/>
    </source>
</evidence>
<comment type="caution">
    <text evidence="2">The sequence shown here is derived from an EMBL/GenBank/DDBJ whole genome shotgun (WGS) entry which is preliminary data.</text>
</comment>
<dbReference type="EMBL" id="QXEC01000001">
    <property type="protein sequence ID" value="RIV41358.1"/>
    <property type="molecule type" value="Genomic_DNA"/>
</dbReference>
<protein>
    <submittedName>
        <fullName evidence="2">FBP domain-containing protein</fullName>
    </submittedName>
</protein>
<organism evidence="2 3">
    <name type="scientific">Micromonospora radicis</name>
    <dbReference type="NCBI Taxonomy" id="1894971"/>
    <lineage>
        <taxon>Bacteria</taxon>
        <taxon>Bacillati</taxon>
        <taxon>Actinomycetota</taxon>
        <taxon>Actinomycetes</taxon>
        <taxon>Micromonosporales</taxon>
        <taxon>Micromonosporaceae</taxon>
        <taxon>Micromonospora</taxon>
    </lineage>
</organism>